<evidence type="ECO:0000313" key="1">
    <source>
        <dbReference type="EMBL" id="KKL47223.1"/>
    </source>
</evidence>
<accession>A0A0F9CCU9</accession>
<gene>
    <name evidence="1" type="ORF">LCGC14_2337710</name>
</gene>
<protein>
    <submittedName>
        <fullName evidence="1">Uncharacterized protein</fullName>
    </submittedName>
</protein>
<sequence length="194" mass="21321">MVDQQFKVDALIDGLPDLRWIRTDVAPSALGWDVGLAVDAFINLPRSQGLKVAVGLYGNQADIKDGNDKWRQWCRDVLGRVEPTWVVADMETADAKFFGGGWQGFIDLWGPLIPELQAMGHKVMGPGTVRGVNTPGPEHFDRILGAIPFDAPSAHFYTARGRKDHLAWMKLAEEIAVKHGHTWGAVGETGEHGE</sequence>
<proteinExistence type="predicted"/>
<dbReference type="EMBL" id="LAZR01033743">
    <property type="protein sequence ID" value="KKL47223.1"/>
    <property type="molecule type" value="Genomic_DNA"/>
</dbReference>
<reference evidence="1" key="1">
    <citation type="journal article" date="2015" name="Nature">
        <title>Complex archaea that bridge the gap between prokaryotes and eukaryotes.</title>
        <authorList>
            <person name="Spang A."/>
            <person name="Saw J.H."/>
            <person name="Jorgensen S.L."/>
            <person name="Zaremba-Niedzwiedzka K."/>
            <person name="Martijn J."/>
            <person name="Lind A.E."/>
            <person name="van Eijk R."/>
            <person name="Schleper C."/>
            <person name="Guy L."/>
            <person name="Ettema T.J."/>
        </authorList>
    </citation>
    <scope>NUCLEOTIDE SEQUENCE</scope>
</reference>
<organism evidence="1">
    <name type="scientific">marine sediment metagenome</name>
    <dbReference type="NCBI Taxonomy" id="412755"/>
    <lineage>
        <taxon>unclassified sequences</taxon>
        <taxon>metagenomes</taxon>
        <taxon>ecological metagenomes</taxon>
    </lineage>
</organism>
<comment type="caution">
    <text evidence="1">The sequence shown here is derived from an EMBL/GenBank/DDBJ whole genome shotgun (WGS) entry which is preliminary data.</text>
</comment>
<name>A0A0F9CCU9_9ZZZZ</name>
<dbReference type="AlphaFoldDB" id="A0A0F9CCU9"/>
<feature type="non-terminal residue" evidence="1">
    <location>
        <position position="194"/>
    </location>
</feature>